<feature type="region of interest" description="Disordered" evidence="1">
    <location>
        <begin position="1"/>
        <end position="89"/>
    </location>
</feature>
<evidence type="ECO:0000259" key="2">
    <source>
        <dbReference type="Pfam" id="PF24852"/>
    </source>
</evidence>
<evidence type="ECO:0000313" key="4">
    <source>
        <dbReference type="Proteomes" id="UP001355207"/>
    </source>
</evidence>
<sequence>MPPRKAPMRLPLTENVGSNKPTSKSQSAKPSSSSKVTSQSKIDTLLAAANNVVGKENQDNVRKRSRDDNHEGEEELDDHANKEAPSAVSGMQICTAPRSDHEEESGESDDDGSFIIKWTPNQIRSKIRAFTNAQEMKIGEFQDAIGVSARSYGLFMRSNGVHGQYSDTYAGAHRFFAKKEKEVYKIPRANSKKVKLATESKTGKSTKEITDDLDVSGIHLTGEETQSVPVYDTCDDVRTKLSAHLRKPGVTMASLGRIVIETYKKGGGETDLKPVQSKQFTDFLSKSGPRSGCTSKVFFWRLEMEKIHGKKGLNISRDASHTYITAHMDDLINVTSYGQTEIISHGRKRTFI</sequence>
<dbReference type="Pfam" id="PF24852">
    <property type="entry name" value="DUF7726"/>
    <property type="match status" value="1"/>
</dbReference>
<gene>
    <name evidence="3" type="ORF">L201_000007</name>
</gene>
<proteinExistence type="predicted"/>
<keyword evidence="4" id="KW-1185">Reference proteome</keyword>
<name>A0AAX4JI71_9TREE</name>
<organism evidence="3 4">
    <name type="scientific">Kwoniella dendrophila CBS 6074</name>
    <dbReference type="NCBI Taxonomy" id="1295534"/>
    <lineage>
        <taxon>Eukaryota</taxon>
        <taxon>Fungi</taxon>
        <taxon>Dikarya</taxon>
        <taxon>Basidiomycota</taxon>
        <taxon>Agaricomycotina</taxon>
        <taxon>Tremellomycetes</taxon>
        <taxon>Tremellales</taxon>
        <taxon>Cryptococcaceae</taxon>
        <taxon>Kwoniella</taxon>
    </lineage>
</organism>
<dbReference type="EMBL" id="CP144098">
    <property type="protein sequence ID" value="WWC85150.1"/>
    <property type="molecule type" value="Genomic_DNA"/>
</dbReference>
<dbReference type="Proteomes" id="UP001355207">
    <property type="component" value="Chromosome 1"/>
</dbReference>
<protein>
    <recommendedName>
        <fullName evidence="2">DUF7726 domain-containing protein</fullName>
    </recommendedName>
</protein>
<dbReference type="GeneID" id="91090679"/>
<feature type="domain" description="DUF7726" evidence="2">
    <location>
        <begin position="116"/>
        <end position="182"/>
    </location>
</feature>
<dbReference type="AlphaFoldDB" id="A0AAX4JI71"/>
<evidence type="ECO:0000256" key="1">
    <source>
        <dbReference type="SAM" id="MobiDB-lite"/>
    </source>
</evidence>
<accession>A0AAX4JI71</accession>
<reference evidence="3 4" key="1">
    <citation type="submission" date="2024-01" db="EMBL/GenBank/DDBJ databases">
        <title>Comparative genomics of Cryptococcus and Kwoniella reveals pathogenesis evolution and contrasting modes of karyotype evolution via chromosome fusion or intercentromeric recombination.</title>
        <authorList>
            <person name="Coelho M.A."/>
            <person name="David-Palma M."/>
            <person name="Shea T."/>
            <person name="Bowers K."/>
            <person name="McGinley-Smith S."/>
            <person name="Mohammad A.W."/>
            <person name="Gnirke A."/>
            <person name="Yurkov A.M."/>
            <person name="Nowrousian M."/>
            <person name="Sun S."/>
            <person name="Cuomo C.A."/>
            <person name="Heitman J."/>
        </authorList>
    </citation>
    <scope>NUCLEOTIDE SEQUENCE [LARGE SCALE GENOMIC DNA]</scope>
    <source>
        <strain evidence="3 4">CBS 6074</strain>
    </source>
</reference>
<dbReference type="RefSeq" id="XP_066071913.1">
    <property type="nucleotide sequence ID" value="XM_066215816.1"/>
</dbReference>
<feature type="compositionally biased region" description="Basic and acidic residues" evidence="1">
    <location>
        <begin position="56"/>
        <end position="69"/>
    </location>
</feature>
<dbReference type="PANTHER" id="PTHR42339:SF1">
    <property type="entry name" value="HISTONE H1"/>
    <property type="match status" value="1"/>
</dbReference>
<feature type="compositionally biased region" description="Low complexity" evidence="1">
    <location>
        <begin position="20"/>
        <end position="41"/>
    </location>
</feature>
<dbReference type="PANTHER" id="PTHR42339">
    <property type="entry name" value="HISTONE H1"/>
    <property type="match status" value="1"/>
</dbReference>
<evidence type="ECO:0000313" key="3">
    <source>
        <dbReference type="EMBL" id="WWC85150.1"/>
    </source>
</evidence>
<dbReference type="InterPro" id="IPR056143">
    <property type="entry name" value="DUF7726"/>
</dbReference>